<dbReference type="Proteomes" id="UP000651728">
    <property type="component" value="Unassembled WGS sequence"/>
</dbReference>
<proteinExistence type="predicted"/>
<dbReference type="InterPro" id="IPR052526">
    <property type="entry name" value="HTH-type_Bedaq_tolerance"/>
</dbReference>
<dbReference type="InterPro" id="IPR036388">
    <property type="entry name" value="WH-like_DNA-bd_sf"/>
</dbReference>
<accession>A0ABQ4FBZ6</accession>
<organism evidence="2 3">
    <name type="scientific">Microbispora amethystogenes</name>
    <dbReference type="NCBI Taxonomy" id="1427754"/>
    <lineage>
        <taxon>Bacteria</taxon>
        <taxon>Bacillati</taxon>
        <taxon>Actinomycetota</taxon>
        <taxon>Actinomycetes</taxon>
        <taxon>Streptosporangiales</taxon>
        <taxon>Streptosporangiaceae</taxon>
        <taxon>Microbispora</taxon>
    </lineage>
</organism>
<dbReference type="InterPro" id="IPR036390">
    <property type="entry name" value="WH_DNA-bd_sf"/>
</dbReference>
<protein>
    <recommendedName>
        <fullName evidence="1">HTH marR-type domain-containing protein</fullName>
    </recommendedName>
</protein>
<sequence length="164" mass="17390">MPDLPELSVAELTHVLEDFTRMHIRLPAERRLSFTTLSVLHTLAGGGPKRLTDLAAGEQVTQSAITQMVTKLEREGLVERRPDPSDGRAVLVRVTAAGAAIVEGRRNERTARLADLAARLAPGERAAIAAALPALARMVELHRTGEGVAGADPPSTAGGHDDEP</sequence>
<name>A0ABQ4FBZ6_9ACTN</name>
<dbReference type="EMBL" id="BOOB01000016">
    <property type="protein sequence ID" value="GIH32295.1"/>
    <property type="molecule type" value="Genomic_DNA"/>
</dbReference>
<comment type="caution">
    <text evidence="2">The sequence shown here is derived from an EMBL/GenBank/DDBJ whole genome shotgun (WGS) entry which is preliminary data.</text>
</comment>
<dbReference type="Gene3D" id="1.10.10.10">
    <property type="entry name" value="Winged helix-like DNA-binding domain superfamily/Winged helix DNA-binding domain"/>
    <property type="match status" value="1"/>
</dbReference>
<reference evidence="2 3" key="1">
    <citation type="submission" date="2021-01" db="EMBL/GenBank/DDBJ databases">
        <title>Whole genome shotgun sequence of Microbispora amethystogenes NBRC 101907.</title>
        <authorList>
            <person name="Komaki H."/>
            <person name="Tamura T."/>
        </authorList>
    </citation>
    <scope>NUCLEOTIDE SEQUENCE [LARGE SCALE GENOMIC DNA]</scope>
    <source>
        <strain evidence="2 3">NBRC 101907</strain>
    </source>
</reference>
<evidence type="ECO:0000259" key="1">
    <source>
        <dbReference type="PROSITE" id="PS50995"/>
    </source>
</evidence>
<dbReference type="PANTHER" id="PTHR39515">
    <property type="entry name" value="CONSERVED PROTEIN"/>
    <property type="match status" value="1"/>
</dbReference>
<dbReference type="Pfam" id="PF01047">
    <property type="entry name" value="MarR"/>
    <property type="match status" value="1"/>
</dbReference>
<dbReference type="PANTHER" id="PTHR39515:SF2">
    <property type="entry name" value="HTH-TYPE TRANSCRIPTIONAL REGULATOR RV0880"/>
    <property type="match status" value="1"/>
</dbReference>
<keyword evidence="3" id="KW-1185">Reference proteome</keyword>
<dbReference type="SUPFAM" id="SSF46785">
    <property type="entry name" value="Winged helix' DNA-binding domain"/>
    <property type="match status" value="1"/>
</dbReference>
<dbReference type="SMART" id="SM00347">
    <property type="entry name" value="HTH_MARR"/>
    <property type="match status" value="1"/>
</dbReference>
<feature type="domain" description="HTH marR-type" evidence="1">
    <location>
        <begin position="9"/>
        <end position="137"/>
    </location>
</feature>
<evidence type="ECO:0000313" key="3">
    <source>
        <dbReference type="Proteomes" id="UP000651728"/>
    </source>
</evidence>
<gene>
    <name evidence="2" type="ORF">Mam01_24590</name>
</gene>
<dbReference type="PROSITE" id="PS50995">
    <property type="entry name" value="HTH_MARR_2"/>
    <property type="match status" value="1"/>
</dbReference>
<evidence type="ECO:0000313" key="2">
    <source>
        <dbReference type="EMBL" id="GIH32295.1"/>
    </source>
</evidence>
<dbReference type="InterPro" id="IPR000835">
    <property type="entry name" value="HTH_MarR-typ"/>
</dbReference>
<dbReference type="RefSeq" id="WP_239101242.1">
    <property type="nucleotide sequence ID" value="NZ_BAABEJ010000009.1"/>
</dbReference>